<feature type="transmembrane region" description="Helical" evidence="2">
    <location>
        <begin position="581"/>
        <end position="604"/>
    </location>
</feature>
<evidence type="ECO:0000313" key="4">
    <source>
        <dbReference type="Proteomes" id="UP000241462"/>
    </source>
</evidence>
<feature type="transmembrane region" description="Helical" evidence="2">
    <location>
        <begin position="273"/>
        <end position="301"/>
    </location>
</feature>
<feature type="non-terminal residue" evidence="3">
    <location>
        <position position="703"/>
    </location>
</feature>
<dbReference type="AlphaFoldDB" id="A0A2T3A7C0"/>
<keyword evidence="2" id="KW-0812">Transmembrane</keyword>
<feature type="region of interest" description="Disordered" evidence="1">
    <location>
        <begin position="32"/>
        <end position="51"/>
    </location>
</feature>
<organism evidence="3 4">
    <name type="scientific">Coniella lustricola</name>
    <dbReference type="NCBI Taxonomy" id="2025994"/>
    <lineage>
        <taxon>Eukaryota</taxon>
        <taxon>Fungi</taxon>
        <taxon>Dikarya</taxon>
        <taxon>Ascomycota</taxon>
        <taxon>Pezizomycotina</taxon>
        <taxon>Sordariomycetes</taxon>
        <taxon>Sordariomycetidae</taxon>
        <taxon>Diaporthales</taxon>
        <taxon>Schizoparmaceae</taxon>
        <taxon>Coniella</taxon>
    </lineage>
</organism>
<dbReference type="EMBL" id="KZ678447">
    <property type="protein sequence ID" value="PSR84170.1"/>
    <property type="molecule type" value="Genomic_DNA"/>
</dbReference>
<evidence type="ECO:0008006" key="5">
    <source>
        <dbReference type="Google" id="ProtNLM"/>
    </source>
</evidence>
<feature type="transmembrane region" description="Helical" evidence="2">
    <location>
        <begin position="321"/>
        <end position="344"/>
    </location>
</feature>
<evidence type="ECO:0000256" key="2">
    <source>
        <dbReference type="SAM" id="Phobius"/>
    </source>
</evidence>
<name>A0A2T3A7C0_9PEZI</name>
<gene>
    <name evidence="3" type="ORF">BD289DRAFT_353577</name>
</gene>
<sequence length="703" mass="77911">DARVKKWQQQEQAGVLTGGLGAGFEAPRIQIRETDLESPSSPFAQRAPSRGFSFARRKLSVNRSATRRALAQSEANRSGQAVQIIVEEADVTLASTTKPPASLAHRGSHIDLSFVAGDSMPRTPGDPKEPSRGTTTASNHSAQRVETFYPVPNWKPFSMRWPYLLHLIVLSFALAGSVEAAYQRSNRHGSLVRFVTPHEIAALDYFSIKYLPTLVAVIYGVLWQSSEFEVKRLEAYHQLSKEDGARAAETLAVDYTTSFSLWHPYYAMRRRHYAVCVVSVATMLAVSAVPTLISFSIMLSPDRATREADPMAVKCIFMHGSWARLTEAVLIVIALLGCALFYLLETRRSGLLADVKGIAGLAAMANVSHILMDFKATDVATHDDIHARIKNHRYILRNSALAPMDDTRRSVSAAAGDKKKYQSTRSNPLPLMFRPLGFVPYITGVGLFTIFFPVCELTSWIEIFPGVLTALAVCIKLGWGALDTTTRLMEPFFILYNRHAPPKTLTLDYTALPFGWAAGQALVDGHWLVAAVGLGTVMTELLTVQVSSLATVEGRAFILAATSRNTEQDGIDAGEETEHTYWLSLVSALCILVYLCVVAVLVYAKRARIPFVPRQPNTIASVLAFIHQSKMLYDFVGTEKYSNAAMLQHLTDINREYGLGWFEGRDGRIHCGVDQEELSATYRHGVDFARSNKPWQESFEEWL</sequence>
<feature type="transmembrane region" description="Helical" evidence="2">
    <location>
        <begin position="163"/>
        <end position="182"/>
    </location>
</feature>
<dbReference type="InParanoid" id="A0A2T3A7C0"/>
<dbReference type="PANTHER" id="PTHR37544">
    <property type="entry name" value="SPRAY-RELATED"/>
    <property type="match status" value="1"/>
</dbReference>
<evidence type="ECO:0000313" key="3">
    <source>
        <dbReference type="EMBL" id="PSR84170.1"/>
    </source>
</evidence>
<keyword evidence="4" id="KW-1185">Reference proteome</keyword>
<dbReference type="Proteomes" id="UP000241462">
    <property type="component" value="Unassembled WGS sequence"/>
</dbReference>
<dbReference type="Pfam" id="PF11915">
    <property type="entry name" value="DUF3433"/>
    <property type="match status" value="2"/>
</dbReference>
<feature type="transmembrane region" description="Helical" evidence="2">
    <location>
        <begin position="202"/>
        <end position="222"/>
    </location>
</feature>
<dbReference type="STRING" id="2025994.A0A2T3A7C0"/>
<feature type="non-terminal residue" evidence="3">
    <location>
        <position position="1"/>
    </location>
</feature>
<evidence type="ECO:0000256" key="1">
    <source>
        <dbReference type="SAM" id="MobiDB-lite"/>
    </source>
</evidence>
<reference evidence="3 4" key="1">
    <citation type="journal article" date="2018" name="Mycol. Prog.">
        <title>Coniella lustricola, a new species from submerged detritus.</title>
        <authorList>
            <person name="Raudabaugh D.B."/>
            <person name="Iturriaga T."/>
            <person name="Carver A."/>
            <person name="Mondo S."/>
            <person name="Pangilinan J."/>
            <person name="Lipzen A."/>
            <person name="He G."/>
            <person name="Amirebrahimi M."/>
            <person name="Grigoriev I.V."/>
            <person name="Miller A.N."/>
        </authorList>
    </citation>
    <scope>NUCLEOTIDE SEQUENCE [LARGE SCALE GENOMIC DNA]</scope>
    <source>
        <strain evidence="3 4">B22-T-1</strain>
    </source>
</reference>
<dbReference type="OrthoDB" id="3248909at2759"/>
<keyword evidence="2" id="KW-0472">Membrane</keyword>
<protein>
    <recommendedName>
        <fullName evidence="5">DUF3433 domain protein</fullName>
    </recommendedName>
</protein>
<proteinExistence type="predicted"/>
<feature type="transmembrane region" description="Helical" evidence="2">
    <location>
        <begin position="431"/>
        <end position="451"/>
    </location>
</feature>
<feature type="region of interest" description="Disordered" evidence="1">
    <location>
        <begin position="115"/>
        <end position="141"/>
    </location>
</feature>
<dbReference type="InterPro" id="IPR021840">
    <property type="entry name" value="DUF3433"/>
</dbReference>
<accession>A0A2T3A7C0</accession>
<dbReference type="PANTHER" id="PTHR37544:SF3">
    <property type="entry name" value="SPRAY"/>
    <property type="match status" value="1"/>
</dbReference>
<keyword evidence="2" id="KW-1133">Transmembrane helix</keyword>
<feature type="transmembrane region" description="Helical" evidence="2">
    <location>
        <begin position="463"/>
        <end position="482"/>
    </location>
</feature>
<feature type="compositionally biased region" description="Polar residues" evidence="1">
    <location>
        <begin position="132"/>
        <end position="141"/>
    </location>
</feature>